<name>A0A7R9HZT1_9NEOP</name>
<protein>
    <recommendedName>
        <fullName evidence="4">F-BAR domain-containing protein</fullName>
    </recommendedName>
</protein>
<evidence type="ECO:0000313" key="3">
    <source>
        <dbReference type="EMBL" id="CAD7442135.1"/>
    </source>
</evidence>
<dbReference type="InterPro" id="IPR027267">
    <property type="entry name" value="AH/BAR_dom_sf"/>
</dbReference>
<accession>A0A7R9HZT1</accession>
<sequence>MPPCIKYYRPRRFLGIHALYYLINGTCHPSSALHLLLIHSSGVFPYRWSASLLLSPLTEDVARKKTEYQKYLESYKQMRAKFEEQFVIKLGRGSRRLDDVRDRVQKACRKLHLTHNEYVLLLCEAVEYEKDFRTVLLPGLLEYQQAMQEAFILAWRSLLQEVTQLFNFSSDNFKEIQSRIESSIDSIRPHEEYSDFTERHKTSPASPVPFTFDDTLVEDTSGKLLPNTLTVDNLTVEWLRNKLSELETSVRDTQEKMALIQKADSRKSSTDSLARLSTVDSIKKETNELHCHERKLQRQIDMINGALKDLGCEEVPSGCDLSIETTFVDSPEHQQPIQQQDDRSSLTLKKQQQRLVNMLRKPFRRKLSATSSPLLARCGGGTEEDGGGDVKEAGEEDKVCQGHGDGDLTLLTISDCDECRDNSNYSSCDNGCYLVEGERRGVASQPTKVSFRANKNRQITKTIDGTSYRTGMQSTKDGLKRYNSQCNTVSFMKNFIKKGRGAHKLYLAGL</sequence>
<evidence type="ECO:0008006" key="4">
    <source>
        <dbReference type="Google" id="ProtNLM"/>
    </source>
</evidence>
<evidence type="ECO:0000256" key="2">
    <source>
        <dbReference type="SAM" id="MobiDB-lite"/>
    </source>
</evidence>
<gene>
    <name evidence="3" type="ORF">TBIB3V08_LOCUS4575</name>
</gene>
<evidence type="ECO:0000256" key="1">
    <source>
        <dbReference type="SAM" id="Coils"/>
    </source>
</evidence>
<dbReference type="EMBL" id="OD565581">
    <property type="protein sequence ID" value="CAD7442135.1"/>
    <property type="molecule type" value="Genomic_DNA"/>
</dbReference>
<organism evidence="3">
    <name type="scientific">Timema bartmani</name>
    <dbReference type="NCBI Taxonomy" id="61472"/>
    <lineage>
        <taxon>Eukaryota</taxon>
        <taxon>Metazoa</taxon>
        <taxon>Ecdysozoa</taxon>
        <taxon>Arthropoda</taxon>
        <taxon>Hexapoda</taxon>
        <taxon>Insecta</taxon>
        <taxon>Pterygota</taxon>
        <taxon>Neoptera</taxon>
        <taxon>Polyneoptera</taxon>
        <taxon>Phasmatodea</taxon>
        <taxon>Timematodea</taxon>
        <taxon>Timematoidea</taxon>
        <taxon>Timematidae</taxon>
        <taxon>Timema</taxon>
    </lineage>
</organism>
<keyword evidence="1" id="KW-0175">Coiled coil</keyword>
<feature type="coiled-coil region" evidence="1">
    <location>
        <begin position="236"/>
        <end position="302"/>
    </location>
</feature>
<dbReference type="SUPFAM" id="SSF103657">
    <property type="entry name" value="BAR/IMD domain-like"/>
    <property type="match status" value="1"/>
</dbReference>
<feature type="region of interest" description="Disordered" evidence="2">
    <location>
        <begin position="374"/>
        <end position="395"/>
    </location>
</feature>
<proteinExistence type="predicted"/>
<dbReference type="AlphaFoldDB" id="A0A7R9HZT1"/>
<reference evidence="3" key="1">
    <citation type="submission" date="2020-11" db="EMBL/GenBank/DDBJ databases">
        <authorList>
            <person name="Tran Van P."/>
        </authorList>
    </citation>
    <scope>NUCLEOTIDE SEQUENCE</scope>
</reference>
<dbReference type="Gene3D" id="1.20.1270.60">
    <property type="entry name" value="Arfaptin homology (AH) domain/BAR domain"/>
    <property type="match status" value="1"/>
</dbReference>